<feature type="transmembrane region" description="Helical" evidence="1">
    <location>
        <begin position="44"/>
        <end position="63"/>
    </location>
</feature>
<evidence type="ECO:0000256" key="1">
    <source>
        <dbReference type="SAM" id="Phobius"/>
    </source>
</evidence>
<feature type="transmembrane region" description="Helical" evidence="1">
    <location>
        <begin position="75"/>
        <end position="96"/>
    </location>
</feature>
<sequence length="198" mass="22764">MPTLSPALLRQATQLCYHYEGEALTQCLLPFFGDPDSVRGIKEILFRSMAIHIAAIASYGHLLSLQHVTKWRSPYSYLSLFLFILFPELSAVQVLFRTLKVSFRAFRVRKVSIRYFLAACMGMHVADLGCTRPLDELLQEQVECQPRRHGLLWMGRLFLLLALLAQYLGTISLWLHSRFVYHDRENLGCSLTCRTPTL</sequence>
<keyword evidence="1" id="KW-0812">Transmembrane</keyword>
<keyword evidence="3" id="KW-1185">Reference proteome</keyword>
<dbReference type="Proteomes" id="UP000799757">
    <property type="component" value="Unassembled WGS sequence"/>
</dbReference>
<dbReference type="OrthoDB" id="3798605at2759"/>
<gene>
    <name evidence="2" type="ORF">K505DRAFT_388562</name>
</gene>
<dbReference type="EMBL" id="MU002001">
    <property type="protein sequence ID" value="KAF2791797.1"/>
    <property type="molecule type" value="Genomic_DNA"/>
</dbReference>
<keyword evidence="1" id="KW-1133">Transmembrane helix</keyword>
<feature type="transmembrane region" description="Helical" evidence="1">
    <location>
        <begin position="154"/>
        <end position="175"/>
    </location>
</feature>
<evidence type="ECO:0000313" key="3">
    <source>
        <dbReference type="Proteomes" id="UP000799757"/>
    </source>
</evidence>
<organism evidence="2 3">
    <name type="scientific">Melanomma pulvis-pyrius CBS 109.77</name>
    <dbReference type="NCBI Taxonomy" id="1314802"/>
    <lineage>
        <taxon>Eukaryota</taxon>
        <taxon>Fungi</taxon>
        <taxon>Dikarya</taxon>
        <taxon>Ascomycota</taxon>
        <taxon>Pezizomycotina</taxon>
        <taxon>Dothideomycetes</taxon>
        <taxon>Pleosporomycetidae</taxon>
        <taxon>Pleosporales</taxon>
        <taxon>Melanommataceae</taxon>
        <taxon>Melanomma</taxon>
    </lineage>
</organism>
<dbReference type="AlphaFoldDB" id="A0A6A6X7B0"/>
<keyword evidence="1" id="KW-0472">Membrane</keyword>
<reference evidence="2" key="1">
    <citation type="journal article" date="2020" name="Stud. Mycol.">
        <title>101 Dothideomycetes genomes: a test case for predicting lifestyles and emergence of pathogens.</title>
        <authorList>
            <person name="Haridas S."/>
            <person name="Albert R."/>
            <person name="Binder M."/>
            <person name="Bloem J."/>
            <person name="Labutti K."/>
            <person name="Salamov A."/>
            <person name="Andreopoulos B."/>
            <person name="Baker S."/>
            <person name="Barry K."/>
            <person name="Bills G."/>
            <person name="Bluhm B."/>
            <person name="Cannon C."/>
            <person name="Castanera R."/>
            <person name="Culley D."/>
            <person name="Daum C."/>
            <person name="Ezra D."/>
            <person name="Gonzalez J."/>
            <person name="Henrissat B."/>
            <person name="Kuo A."/>
            <person name="Liang C."/>
            <person name="Lipzen A."/>
            <person name="Lutzoni F."/>
            <person name="Magnuson J."/>
            <person name="Mondo S."/>
            <person name="Nolan M."/>
            <person name="Ohm R."/>
            <person name="Pangilinan J."/>
            <person name="Park H.-J."/>
            <person name="Ramirez L."/>
            <person name="Alfaro M."/>
            <person name="Sun H."/>
            <person name="Tritt A."/>
            <person name="Yoshinaga Y."/>
            <person name="Zwiers L.-H."/>
            <person name="Turgeon B."/>
            <person name="Goodwin S."/>
            <person name="Spatafora J."/>
            <person name="Crous P."/>
            <person name="Grigoriev I."/>
        </authorList>
    </citation>
    <scope>NUCLEOTIDE SEQUENCE</scope>
    <source>
        <strain evidence="2">CBS 109.77</strain>
    </source>
</reference>
<accession>A0A6A6X7B0</accession>
<evidence type="ECO:0000313" key="2">
    <source>
        <dbReference type="EMBL" id="KAF2791797.1"/>
    </source>
</evidence>
<proteinExistence type="predicted"/>
<protein>
    <submittedName>
        <fullName evidence="2">Uncharacterized protein</fullName>
    </submittedName>
</protein>
<name>A0A6A6X7B0_9PLEO</name>